<dbReference type="AlphaFoldDB" id="A0A8J4XZW9"/>
<accession>A0A8J4XZW9</accession>
<dbReference type="OrthoDB" id="6356316at2759"/>
<sequence>MAKTRHDVVVKKVGCLDKSDVWRSNVGNLAVHTHHTHTTDIRSPVTHTVVGVLCCASLGDLVWLCLQQAPPDLRQPQPYYAFSLFDGLQFSSARMDGWNPETLCHLDLLAYLAATVYCQQVAAKKTTHSLSAPPPGPPPATLPTILSPALCTPEQGECWGAAHTLFTNRAHHNLGKLRMTLQRGLEVIRAHGNHGINLPLMAHLAQCFTQWVGH</sequence>
<keyword evidence="1" id="KW-0436">Ligase</keyword>
<proteinExistence type="predicted"/>
<comment type="caution">
    <text evidence="1">The sequence shown here is derived from an EMBL/GenBank/DDBJ whole genome shotgun (WGS) entry which is preliminary data.</text>
</comment>
<gene>
    <name evidence="1" type="primary">RANBP2</name>
    <name evidence="1" type="ORF">GWK47_054456</name>
</gene>
<reference evidence="1" key="1">
    <citation type="submission" date="2020-07" db="EMBL/GenBank/DDBJ databases">
        <title>The High-quality genome of the commercially important snow crab, Chionoecetes opilio.</title>
        <authorList>
            <person name="Jeong J.-H."/>
            <person name="Ryu S."/>
        </authorList>
    </citation>
    <scope>NUCLEOTIDE SEQUENCE</scope>
    <source>
        <strain evidence="1">MADBK_172401_WGS</strain>
        <tissue evidence="1">Digestive gland</tissue>
    </source>
</reference>
<evidence type="ECO:0000313" key="1">
    <source>
        <dbReference type="EMBL" id="KAG0717433.1"/>
    </source>
</evidence>
<evidence type="ECO:0000313" key="2">
    <source>
        <dbReference type="Proteomes" id="UP000770661"/>
    </source>
</evidence>
<organism evidence="1 2">
    <name type="scientific">Chionoecetes opilio</name>
    <name type="common">Atlantic snow crab</name>
    <name type="synonym">Cancer opilio</name>
    <dbReference type="NCBI Taxonomy" id="41210"/>
    <lineage>
        <taxon>Eukaryota</taxon>
        <taxon>Metazoa</taxon>
        <taxon>Ecdysozoa</taxon>
        <taxon>Arthropoda</taxon>
        <taxon>Crustacea</taxon>
        <taxon>Multicrustacea</taxon>
        <taxon>Malacostraca</taxon>
        <taxon>Eumalacostraca</taxon>
        <taxon>Eucarida</taxon>
        <taxon>Decapoda</taxon>
        <taxon>Pleocyemata</taxon>
        <taxon>Brachyura</taxon>
        <taxon>Eubrachyura</taxon>
        <taxon>Majoidea</taxon>
        <taxon>Majidae</taxon>
        <taxon>Chionoecetes</taxon>
    </lineage>
</organism>
<protein>
    <submittedName>
        <fullName evidence="1">E3 SUMO-protein ligase RanBP2</fullName>
    </submittedName>
</protein>
<dbReference type="GO" id="GO:0016874">
    <property type="term" value="F:ligase activity"/>
    <property type="evidence" value="ECO:0007669"/>
    <property type="project" value="UniProtKB-KW"/>
</dbReference>
<keyword evidence="2" id="KW-1185">Reference proteome</keyword>
<dbReference type="EMBL" id="JACEEZ010017563">
    <property type="protein sequence ID" value="KAG0717433.1"/>
    <property type="molecule type" value="Genomic_DNA"/>
</dbReference>
<dbReference type="Proteomes" id="UP000770661">
    <property type="component" value="Unassembled WGS sequence"/>
</dbReference>
<name>A0A8J4XZW9_CHIOP</name>